<sequence length="144" mass="15883">MDLPSGANTPRNSVSSFSPPNLELSPSPSGENQPIIWDTLPSAHPALPGCQRCQSFKASRRTTTPDYYAGLARARGEQLAQQRVATRYVAPPPPPPPPPRRQPTPQPAPQAHPTNQVYVPPPTPSHSAQHNKDGYQQRQRRRHH</sequence>
<feature type="compositionally biased region" description="Polar residues" evidence="1">
    <location>
        <begin position="1"/>
        <end position="14"/>
    </location>
</feature>
<dbReference type="AlphaFoldDB" id="A0A699YVV5"/>
<feature type="compositionally biased region" description="Low complexity" evidence="1">
    <location>
        <begin position="15"/>
        <end position="29"/>
    </location>
</feature>
<dbReference type="Proteomes" id="UP000485058">
    <property type="component" value="Unassembled WGS sequence"/>
</dbReference>
<feature type="compositionally biased region" description="Pro residues" evidence="1">
    <location>
        <begin position="90"/>
        <end position="110"/>
    </location>
</feature>
<reference evidence="2 3" key="1">
    <citation type="submission" date="2020-02" db="EMBL/GenBank/DDBJ databases">
        <title>Draft genome sequence of Haematococcus lacustris strain NIES-144.</title>
        <authorList>
            <person name="Morimoto D."/>
            <person name="Nakagawa S."/>
            <person name="Yoshida T."/>
            <person name="Sawayama S."/>
        </authorList>
    </citation>
    <scope>NUCLEOTIDE SEQUENCE [LARGE SCALE GENOMIC DNA]</scope>
    <source>
        <strain evidence="2 3">NIES-144</strain>
    </source>
</reference>
<protein>
    <submittedName>
        <fullName evidence="2">Uncharacterized protein</fullName>
    </submittedName>
</protein>
<gene>
    <name evidence="2" type="ORF">HaLaN_07287</name>
</gene>
<dbReference type="EMBL" id="BLLF01000430">
    <property type="protein sequence ID" value="GFH11738.1"/>
    <property type="molecule type" value="Genomic_DNA"/>
</dbReference>
<evidence type="ECO:0000256" key="1">
    <source>
        <dbReference type="SAM" id="MobiDB-lite"/>
    </source>
</evidence>
<accession>A0A699YVV5</accession>
<feature type="region of interest" description="Disordered" evidence="1">
    <location>
        <begin position="75"/>
        <end position="144"/>
    </location>
</feature>
<organism evidence="2 3">
    <name type="scientific">Haematococcus lacustris</name>
    <name type="common">Green alga</name>
    <name type="synonym">Haematococcus pluvialis</name>
    <dbReference type="NCBI Taxonomy" id="44745"/>
    <lineage>
        <taxon>Eukaryota</taxon>
        <taxon>Viridiplantae</taxon>
        <taxon>Chlorophyta</taxon>
        <taxon>core chlorophytes</taxon>
        <taxon>Chlorophyceae</taxon>
        <taxon>CS clade</taxon>
        <taxon>Chlamydomonadales</taxon>
        <taxon>Haematococcaceae</taxon>
        <taxon>Haematococcus</taxon>
    </lineage>
</organism>
<keyword evidence="3" id="KW-1185">Reference proteome</keyword>
<name>A0A699YVV5_HAELA</name>
<evidence type="ECO:0000313" key="3">
    <source>
        <dbReference type="Proteomes" id="UP000485058"/>
    </source>
</evidence>
<proteinExistence type="predicted"/>
<feature type="region of interest" description="Disordered" evidence="1">
    <location>
        <begin position="1"/>
        <end position="48"/>
    </location>
</feature>
<evidence type="ECO:0000313" key="2">
    <source>
        <dbReference type="EMBL" id="GFH11738.1"/>
    </source>
</evidence>
<comment type="caution">
    <text evidence="2">The sequence shown here is derived from an EMBL/GenBank/DDBJ whole genome shotgun (WGS) entry which is preliminary data.</text>
</comment>